<dbReference type="EMBL" id="JAIWYP010000006">
    <property type="protein sequence ID" value="KAH3807218.1"/>
    <property type="molecule type" value="Genomic_DNA"/>
</dbReference>
<reference evidence="2" key="1">
    <citation type="journal article" date="2019" name="bioRxiv">
        <title>The Genome of the Zebra Mussel, Dreissena polymorpha: A Resource for Invasive Species Research.</title>
        <authorList>
            <person name="McCartney M.A."/>
            <person name="Auch B."/>
            <person name="Kono T."/>
            <person name="Mallez S."/>
            <person name="Zhang Y."/>
            <person name="Obille A."/>
            <person name="Becker A."/>
            <person name="Abrahante J.E."/>
            <person name="Garbe J."/>
            <person name="Badalamenti J.P."/>
            <person name="Herman A."/>
            <person name="Mangelson H."/>
            <person name="Liachko I."/>
            <person name="Sullivan S."/>
            <person name="Sone E.D."/>
            <person name="Koren S."/>
            <person name="Silverstein K.A.T."/>
            <person name="Beckman K.B."/>
            <person name="Gohl D.M."/>
        </authorList>
    </citation>
    <scope>NUCLEOTIDE SEQUENCE</scope>
    <source>
        <strain evidence="2">Duluth1</strain>
        <tissue evidence="2">Whole animal</tissue>
    </source>
</reference>
<gene>
    <name evidence="2" type="ORF">DPMN_135553</name>
</gene>
<sequence>MASTLRIRWPPTCIGAVINVIIIHDALSQQSFTELKQVTLSYSNATEDCPINYTPREIMQTNQEVTSPDQETDFEPSLTGGGRGGIMWEGGIMWGGGRGEVGGGGFWGKGGGVGRGEGRGVQYVLKENWGRGGGWVGANRPTNQQTNQQTGQKQYVPHYYSGEHKKELNLRKSN</sequence>
<organism evidence="2 3">
    <name type="scientific">Dreissena polymorpha</name>
    <name type="common">Zebra mussel</name>
    <name type="synonym">Mytilus polymorpha</name>
    <dbReference type="NCBI Taxonomy" id="45954"/>
    <lineage>
        <taxon>Eukaryota</taxon>
        <taxon>Metazoa</taxon>
        <taxon>Spiralia</taxon>
        <taxon>Lophotrochozoa</taxon>
        <taxon>Mollusca</taxon>
        <taxon>Bivalvia</taxon>
        <taxon>Autobranchia</taxon>
        <taxon>Heteroconchia</taxon>
        <taxon>Euheterodonta</taxon>
        <taxon>Imparidentia</taxon>
        <taxon>Neoheterodontei</taxon>
        <taxon>Myida</taxon>
        <taxon>Dreissenoidea</taxon>
        <taxon>Dreissenidae</taxon>
        <taxon>Dreissena</taxon>
    </lineage>
</organism>
<comment type="caution">
    <text evidence="2">The sequence shown here is derived from an EMBL/GenBank/DDBJ whole genome shotgun (WGS) entry which is preliminary data.</text>
</comment>
<feature type="region of interest" description="Disordered" evidence="1">
    <location>
        <begin position="134"/>
        <end position="155"/>
    </location>
</feature>
<protein>
    <submittedName>
        <fullName evidence="2">Uncharacterized protein</fullName>
    </submittedName>
</protein>
<dbReference type="AlphaFoldDB" id="A0A9D4FYD1"/>
<reference evidence="2" key="2">
    <citation type="submission" date="2020-11" db="EMBL/GenBank/DDBJ databases">
        <authorList>
            <person name="McCartney M.A."/>
            <person name="Auch B."/>
            <person name="Kono T."/>
            <person name="Mallez S."/>
            <person name="Becker A."/>
            <person name="Gohl D.M."/>
            <person name="Silverstein K.A.T."/>
            <person name="Koren S."/>
            <person name="Bechman K.B."/>
            <person name="Herman A."/>
            <person name="Abrahante J.E."/>
            <person name="Garbe J."/>
        </authorList>
    </citation>
    <scope>NUCLEOTIDE SEQUENCE</scope>
    <source>
        <strain evidence="2">Duluth1</strain>
        <tissue evidence="2">Whole animal</tissue>
    </source>
</reference>
<proteinExistence type="predicted"/>
<evidence type="ECO:0000313" key="2">
    <source>
        <dbReference type="EMBL" id="KAH3807218.1"/>
    </source>
</evidence>
<keyword evidence="3" id="KW-1185">Reference proteome</keyword>
<evidence type="ECO:0000256" key="1">
    <source>
        <dbReference type="SAM" id="MobiDB-lite"/>
    </source>
</evidence>
<name>A0A9D4FYD1_DREPO</name>
<accession>A0A9D4FYD1</accession>
<feature type="compositionally biased region" description="Low complexity" evidence="1">
    <location>
        <begin position="142"/>
        <end position="154"/>
    </location>
</feature>
<dbReference type="Proteomes" id="UP000828390">
    <property type="component" value="Unassembled WGS sequence"/>
</dbReference>
<evidence type="ECO:0000313" key="3">
    <source>
        <dbReference type="Proteomes" id="UP000828390"/>
    </source>
</evidence>